<feature type="region of interest" description="Disordered" evidence="1">
    <location>
        <begin position="1"/>
        <end position="53"/>
    </location>
</feature>
<dbReference type="AlphaFoldDB" id="A0A183FNI0"/>
<evidence type="ECO:0000256" key="1">
    <source>
        <dbReference type="SAM" id="MobiDB-lite"/>
    </source>
</evidence>
<accession>A0A183FNI0</accession>
<name>A0A183FNI0_HELPZ</name>
<sequence>MKRSGNETEKSREKGAKNGGTNTIADFDDVKKRSKSWVVHSRTSPRDRDNNCPTVRTVSERKRILRKEGRCKECLGVHEGKCEKGSKCFYYNFRKLHNQEATDHHASICTSPEELVELEEQRRRAREERDYCIRRLAEIDEERH</sequence>
<proteinExistence type="predicted"/>
<dbReference type="WBParaSite" id="HPBE_0000905801-mRNA-1">
    <property type="protein sequence ID" value="HPBE_0000905801-mRNA-1"/>
    <property type="gene ID" value="HPBE_0000905801"/>
</dbReference>
<evidence type="ECO:0000313" key="2">
    <source>
        <dbReference type="EMBL" id="VDO79004.1"/>
    </source>
</evidence>
<feature type="compositionally biased region" description="Basic and acidic residues" evidence="1">
    <location>
        <begin position="1"/>
        <end position="16"/>
    </location>
</feature>
<reference evidence="4" key="2">
    <citation type="submission" date="2019-09" db="UniProtKB">
        <authorList>
            <consortium name="WormBaseParasite"/>
        </authorList>
    </citation>
    <scope>IDENTIFICATION</scope>
</reference>
<evidence type="ECO:0000313" key="3">
    <source>
        <dbReference type="Proteomes" id="UP000050761"/>
    </source>
</evidence>
<reference evidence="2 3" key="1">
    <citation type="submission" date="2018-11" db="EMBL/GenBank/DDBJ databases">
        <authorList>
            <consortium name="Pathogen Informatics"/>
        </authorList>
    </citation>
    <scope>NUCLEOTIDE SEQUENCE [LARGE SCALE GENOMIC DNA]</scope>
</reference>
<accession>A0A3P7Z3H1</accession>
<dbReference type="EMBL" id="UZAH01026333">
    <property type="protein sequence ID" value="VDO79004.1"/>
    <property type="molecule type" value="Genomic_DNA"/>
</dbReference>
<dbReference type="Proteomes" id="UP000050761">
    <property type="component" value="Unassembled WGS sequence"/>
</dbReference>
<keyword evidence="3" id="KW-1185">Reference proteome</keyword>
<protein>
    <submittedName>
        <fullName evidence="4">C3H1-type domain-containing protein</fullName>
    </submittedName>
</protein>
<organism evidence="3 4">
    <name type="scientific">Heligmosomoides polygyrus</name>
    <name type="common">Parasitic roundworm</name>
    <dbReference type="NCBI Taxonomy" id="6339"/>
    <lineage>
        <taxon>Eukaryota</taxon>
        <taxon>Metazoa</taxon>
        <taxon>Ecdysozoa</taxon>
        <taxon>Nematoda</taxon>
        <taxon>Chromadorea</taxon>
        <taxon>Rhabditida</taxon>
        <taxon>Rhabditina</taxon>
        <taxon>Rhabditomorpha</taxon>
        <taxon>Strongyloidea</taxon>
        <taxon>Heligmosomidae</taxon>
        <taxon>Heligmosomoides</taxon>
    </lineage>
</organism>
<evidence type="ECO:0000313" key="4">
    <source>
        <dbReference type="WBParaSite" id="HPBE_0000905801-mRNA-1"/>
    </source>
</evidence>
<gene>
    <name evidence="2" type="ORF">HPBE_LOCUS9059</name>
</gene>